<name>A0A9P6GW51_9MICR</name>
<dbReference type="OrthoDB" id="2195779at2759"/>
<evidence type="ECO:0000313" key="1">
    <source>
        <dbReference type="EMBL" id="KAF9760915.1"/>
    </source>
</evidence>
<dbReference type="AlphaFoldDB" id="A0A9P6GW51"/>
<accession>A0A9P6GW51</accession>
<dbReference type="EMBL" id="SBJO01000477">
    <property type="protein sequence ID" value="KAF9760915.1"/>
    <property type="molecule type" value="Genomic_DNA"/>
</dbReference>
<comment type="caution">
    <text evidence="1">The sequence shown here is derived from an EMBL/GenBank/DDBJ whole genome shotgun (WGS) entry which is preliminary data.</text>
</comment>
<keyword evidence="2" id="KW-1185">Reference proteome</keyword>
<evidence type="ECO:0000313" key="2">
    <source>
        <dbReference type="Proteomes" id="UP000740883"/>
    </source>
</evidence>
<protein>
    <submittedName>
        <fullName evidence="1">Uncharacterized protein</fullName>
    </submittedName>
</protein>
<gene>
    <name evidence="1" type="ORF">NGRA_2957</name>
</gene>
<organism evidence="1 2">
    <name type="scientific">Nosema granulosis</name>
    <dbReference type="NCBI Taxonomy" id="83296"/>
    <lineage>
        <taxon>Eukaryota</taxon>
        <taxon>Fungi</taxon>
        <taxon>Fungi incertae sedis</taxon>
        <taxon>Microsporidia</taxon>
        <taxon>Nosematidae</taxon>
        <taxon>Nosema</taxon>
    </lineage>
</organism>
<sequence>MIISLENEIKLKKILKSSNKEIGVSELSKEIENKEKDMLKYISEYYMTIIDKCNNLLEVKHKIPKVLEKNESVVNSFKDLAIQFYEVKRDIDIHKVLDGRIKAVLGELGKLEKFFKHANLNYEKNTFYHYKITTNLLVMENLKKEFLNYSFYDELNEIYVDYKNKINQETEDLYKKWKASVIDQSETIGKKILKVFGLESNKISAMKLIFPEIDELRSELITRDLLIVIWMLKKFNRLEDFIDRLNVERLSMIDSYADKPNALYSYACEFVLSFFLIQINRGVNPHYGDLIEEMNKYFFDSKVSFDLHKTKEVLLPFKNMLNYIKVEESILEQAIGKVSMDFFATHDASNIDPTKVDTKEFKESIKKFIDDSHDFISKIRNNEINEILAKRIDSYLESYLEVSDDTIEEMNNVVTEILDYCKQRDIYYLGQDFQSELVMRERFEAYKAEKVKEVEMVVNELFLEKDKDFNINIQRLCKENKIIVEEMYKIIKTKFEEDIEKEKEGDEKSKRICMSRVVCFYNFLKTFNTTLYKDFKPVTTLEM</sequence>
<dbReference type="Proteomes" id="UP000740883">
    <property type="component" value="Unassembled WGS sequence"/>
</dbReference>
<proteinExistence type="predicted"/>
<reference evidence="1 2" key="1">
    <citation type="journal article" date="2020" name="Genome Biol. Evol.">
        <title>Comparative genomics of strictly vertically transmitted, feminizing microsporidia endosymbionts of amphipod crustaceans.</title>
        <authorList>
            <person name="Cormier A."/>
            <person name="Chebbi M.A."/>
            <person name="Giraud I."/>
            <person name="Wattier R."/>
            <person name="Teixeira M."/>
            <person name="Gilbert C."/>
            <person name="Rigaud T."/>
            <person name="Cordaux R."/>
        </authorList>
    </citation>
    <scope>NUCLEOTIDE SEQUENCE [LARGE SCALE GENOMIC DNA]</scope>
    <source>
        <strain evidence="1 2">Ou3-Ou53</strain>
    </source>
</reference>